<dbReference type="EC" id="6.3.2.1" evidence="8"/>
<dbReference type="GO" id="GO:0004592">
    <property type="term" value="F:pantoate-beta-alanine ligase activity"/>
    <property type="evidence" value="ECO:0007669"/>
    <property type="project" value="UniProtKB-UniRule"/>
</dbReference>
<comment type="similarity">
    <text evidence="2 8">Belongs to the pantothenate synthetase family.</text>
</comment>
<evidence type="ECO:0000256" key="2">
    <source>
        <dbReference type="ARBA" id="ARBA00009256"/>
    </source>
</evidence>
<dbReference type="GO" id="GO:0015940">
    <property type="term" value="P:pantothenate biosynthetic process"/>
    <property type="evidence" value="ECO:0007669"/>
    <property type="project" value="UniProtKB-UniRule"/>
</dbReference>
<comment type="catalytic activity">
    <reaction evidence="7 8">
        <text>(R)-pantoate + beta-alanine + ATP = (R)-pantothenate + AMP + diphosphate + H(+)</text>
        <dbReference type="Rhea" id="RHEA:10912"/>
        <dbReference type="ChEBI" id="CHEBI:15378"/>
        <dbReference type="ChEBI" id="CHEBI:15980"/>
        <dbReference type="ChEBI" id="CHEBI:29032"/>
        <dbReference type="ChEBI" id="CHEBI:30616"/>
        <dbReference type="ChEBI" id="CHEBI:33019"/>
        <dbReference type="ChEBI" id="CHEBI:57966"/>
        <dbReference type="ChEBI" id="CHEBI:456215"/>
        <dbReference type="EC" id="6.3.2.1"/>
    </reaction>
</comment>
<proteinExistence type="inferred from homology"/>
<dbReference type="RefSeq" id="WP_041503185.1">
    <property type="nucleotide sequence ID" value="NZ_JPIT01000018.1"/>
</dbReference>
<dbReference type="InterPro" id="IPR003721">
    <property type="entry name" value="Pantoate_ligase"/>
</dbReference>
<dbReference type="NCBIfam" id="TIGR00125">
    <property type="entry name" value="cyt_tran_rel"/>
    <property type="match status" value="1"/>
</dbReference>
<accession>A0A0C3NEG6</accession>
<dbReference type="EMBL" id="JPIU01000039">
    <property type="protein sequence ID" value="KIO44517.1"/>
    <property type="molecule type" value="Genomic_DNA"/>
</dbReference>
<dbReference type="PANTHER" id="PTHR21299:SF1">
    <property type="entry name" value="PANTOATE--BETA-ALANINE LIGASE"/>
    <property type="match status" value="1"/>
</dbReference>
<comment type="subcellular location">
    <subcellularLocation>
        <location evidence="8">Cytoplasm</location>
    </subcellularLocation>
</comment>
<feature type="binding site" evidence="8">
    <location>
        <position position="61"/>
    </location>
    <ligand>
        <name>beta-alanine</name>
        <dbReference type="ChEBI" id="CHEBI:57966"/>
    </ligand>
</feature>
<keyword evidence="3 8" id="KW-0436">Ligase</keyword>
<feature type="binding site" evidence="8">
    <location>
        <begin position="184"/>
        <end position="187"/>
    </location>
    <ligand>
        <name>ATP</name>
        <dbReference type="ChEBI" id="CHEBI:30616"/>
    </ligand>
</feature>
<dbReference type="Gene3D" id="3.30.1300.10">
    <property type="entry name" value="Pantoate-beta-alanine ligase, C-terminal domain"/>
    <property type="match status" value="1"/>
</dbReference>
<organism evidence="9 12">
    <name type="scientific">Sanguibacteroides justesenii</name>
    <dbReference type="NCBI Taxonomy" id="1547597"/>
    <lineage>
        <taxon>Bacteria</taxon>
        <taxon>Pseudomonadati</taxon>
        <taxon>Bacteroidota</taxon>
        <taxon>Bacteroidia</taxon>
        <taxon>Bacteroidales</taxon>
        <taxon>Porphyromonadaceae</taxon>
        <taxon>Sanguibacteroides</taxon>
    </lineage>
</organism>
<dbReference type="SUPFAM" id="SSF52374">
    <property type="entry name" value="Nucleotidylyl transferase"/>
    <property type="match status" value="1"/>
</dbReference>
<dbReference type="OrthoDB" id="9773087at2"/>
<keyword evidence="8" id="KW-0963">Cytoplasm</keyword>
<comment type="caution">
    <text evidence="9">The sequence shown here is derived from an EMBL/GenBank/DDBJ whole genome shotgun (WGS) entry which is preliminary data.</text>
</comment>
<dbReference type="Proteomes" id="UP000031980">
    <property type="component" value="Unassembled WGS sequence"/>
</dbReference>
<keyword evidence="5 8" id="KW-0547">Nucleotide-binding</keyword>
<evidence type="ECO:0000313" key="9">
    <source>
        <dbReference type="EMBL" id="KIO44517.1"/>
    </source>
</evidence>
<dbReference type="Pfam" id="PF02569">
    <property type="entry name" value="Pantoate_ligase"/>
    <property type="match status" value="1"/>
</dbReference>
<dbReference type="InterPro" id="IPR014729">
    <property type="entry name" value="Rossmann-like_a/b/a_fold"/>
</dbReference>
<feature type="binding site" evidence="8">
    <location>
        <begin position="147"/>
        <end position="150"/>
    </location>
    <ligand>
        <name>ATP</name>
        <dbReference type="ChEBI" id="CHEBI:30616"/>
    </ligand>
</feature>
<dbReference type="GO" id="GO:0005524">
    <property type="term" value="F:ATP binding"/>
    <property type="evidence" value="ECO:0007669"/>
    <property type="project" value="UniProtKB-KW"/>
</dbReference>
<dbReference type="AlphaFoldDB" id="A0A0C3NEG6"/>
<dbReference type="InterPro" id="IPR004821">
    <property type="entry name" value="Cyt_trans-like"/>
</dbReference>
<evidence type="ECO:0000256" key="8">
    <source>
        <dbReference type="HAMAP-Rule" id="MF_00158"/>
    </source>
</evidence>
<keyword evidence="4 8" id="KW-0566">Pantothenate biosynthesis</keyword>
<dbReference type="InterPro" id="IPR042176">
    <property type="entry name" value="Pantoate_ligase_C"/>
</dbReference>
<evidence type="ECO:0000256" key="5">
    <source>
        <dbReference type="ARBA" id="ARBA00022741"/>
    </source>
</evidence>
<evidence type="ECO:0000313" key="10">
    <source>
        <dbReference type="EMBL" id="KIO45226.1"/>
    </source>
</evidence>
<dbReference type="PANTHER" id="PTHR21299">
    <property type="entry name" value="CYTIDYLATE KINASE/PANTOATE-BETA-ALANINE LIGASE"/>
    <property type="match status" value="1"/>
</dbReference>
<dbReference type="Gene3D" id="3.40.50.620">
    <property type="entry name" value="HUPs"/>
    <property type="match status" value="1"/>
</dbReference>
<feature type="binding site" evidence="8">
    <location>
        <position position="61"/>
    </location>
    <ligand>
        <name>(R)-pantoate</name>
        <dbReference type="ChEBI" id="CHEBI:15980"/>
    </ligand>
</feature>
<dbReference type="FunFam" id="3.40.50.620:FF:000013">
    <property type="entry name" value="Pantothenate synthetase"/>
    <property type="match status" value="1"/>
</dbReference>
<gene>
    <name evidence="8" type="primary">panC</name>
    <name evidence="9" type="ORF">BA92_10005</name>
    <name evidence="10" type="ORF">IE90_07320</name>
</gene>
<feature type="binding site" evidence="8">
    <location>
        <begin position="30"/>
        <end position="37"/>
    </location>
    <ligand>
        <name>ATP</name>
        <dbReference type="ChEBI" id="CHEBI:30616"/>
    </ligand>
</feature>
<feature type="active site" description="Proton donor" evidence="8">
    <location>
        <position position="37"/>
    </location>
</feature>
<evidence type="ECO:0000256" key="4">
    <source>
        <dbReference type="ARBA" id="ARBA00022655"/>
    </source>
</evidence>
<dbReference type="EMBL" id="JPIT01000018">
    <property type="protein sequence ID" value="KIO45226.1"/>
    <property type="molecule type" value="Genomic_DNA"/>
</dbReference>
<comment type="function">
    <text evidence="8">Catalyzes the condensation of pantoate with beta-alanine in an ATP-dependent reaction via a pantoyl-adenylate intermediate.</text>
</comment>
<comment type="subunit">
    <text evidence="8">Homodimer.</text>
</comment>
<reference evidence="9 12" key="1">
    <citation type="submission" date="2014-07" db="EMBL/GenBank/DDBJ databases">
        <title>Porphyromonadaceae bacterium OUH 308042 = ATCC BAA-2681 = DSM 28342 draft genome.</title>
        <authorList>
            <person name="Sydenham T.V."/>
            <person name="Hasman H."/>
            <person name="Justensen U.S."/>
        </authorList>
    </citation>
    <scope>NUCLEOTIDE SEQUENCE [LARGE SCALE GENOMIC DNA]</scope>
    <source>
        <strain evidence="9 12">OUH 308042</strain>
    </source>
</reference>
<sequence length="279" mass="32193">METIYKKSQLTALIEKLKNEGKKVGFVPTMGALHEGHISLVKTCKRDNDITVVSIFVNPTQFNDKEDLKRYPRTVEKDTVLLEKNGCDYAFVPDVEEIYPEEDTRLFDFGYVETVMEGAKRPGHFNGVGQVVSKLFDIVKPHRAYFGMKDFQQIAVIKNMVKQLHYNLEIIPCPIVREADGLAMSSRNTLLKPLYRQNAPHIHKVLQKATELTGKMNVEELKQWVIDEINKNPYLEVEYFEIVDDTDLRPIKDWNENKNKVGCIAVYADKIRLIDNIVF</sequence>
<evidence type="ECO:0000256" key="6">
    <source>
        <dbReference type="ARBA" id="ARBA00022840"/>
    </source>
</evidence>
<evidence type="ECO:0000313" key="12">
    <source>
        <dbReference type="Proteomes" id="UP000031980"/>
    </source>
</evidence>
<comment type="miscellaneous">
    <text evidence="8">The reaction proceeds by a bi uni uni bi ping pong mechanism.</text>
</comment>
<dbReference type="Proteomes" id="UP000031937">
    <property type="component" value="Unassembled WGS sequence"/>
</dbReference>
<evidence type="ECO:0000256" key="7">
    <source>
        <dbReference type="ARBA" id="ARBA00048258"/>
    </source>
</evidence>
<reference evidence="10 11" key="2">
    <citation type="submission" date="2014-07" db="EMBL/GenBank/DDBJ databases">
        <title>Porphyromonadaceae bacterium OUH 334697 = ATCC BAA-2682 = DSM 28341 draft genome.</title>
        <authorList>
            <person name="Sydenham T.V."/>
            <person name="Hasman H."/>
            <person name="Justesen U.S."/>
        </authorList>
    </citation>
    <scope>NUCLEOTIDE SEQUENCE [LARGE SCALE GENOMIC DNA]</scope>
    <source>
        <strain evidence="10 11">OUH 334697</strain>
    </source>
</reference>
<dbReference type="NCBIfam" id="TIGR00018">
    <property type="entry name" value="panC"/>
    <property type="match status" value="1"/>
</dbReference>
<comment type="pathway">
    <text evidence="1 8">Cofactor biosynthesis; (R)-pantothenate biosynthesis; (R)-pantothenate from (R)-pantoate and beta-alanine: step 1/1.</text>
</comment>
<dbReference type="HAMAP" id="MF_00158">
    <property type="entry name" value="PanC"/>
    <property type="match status" value="1"/>
</dbReference>
<feature type="binding site" evidence="8">
    <location>
        <position position="176"/>
    </location>
    <ligand>
        <name>ATP</name>
        <dbReference type="ChEBI" id="CHEBI:30616"/>
    </ligand>
</feature>
<keyword evidence="12" id="KW-1185">Reference proteome</keyword>
<evidence type="ECO:0000256" key="1">
    <source>
        <dbReference type="ARBA" id="ARBA00004990"/>
    </source>
</evidence>
<protein>
    <recommendedName>
        <fullName evidence="8">Pantothenate synthetase</fullName>
        <shortName evidence="8">PS</shortName>
        <ecNumber evidence="8">6.3.2.1</ecNumber>
    </recommendedName>
    <alternativeName>
        <fullName evidence="8">Pantoate--beta-alanine ligase</fullName>
    </alternativeName>
    <alternativeName>
        <fullName evidence="8">Pantoate-activating enzyme</fullName>
    </alternativeName>
</protein>
<dbReference type="CDD" id="cd00560">
    <property type="entry name" value="PanC"/>
    <property type="match status" value="1"/>
</dbReference>
<name>A0A0C3NEG6_9PORP</name>
<keyword evidence="6 8" id="KW-0067">ATP-binding</keyword>
<feature type="binding site" evidence="8">
    <location>
        <position position="153"/>
    </location>
    <ligand>
        <name>(R)-pantoate</name>
        <dbReference type="ChEBI" id="CHEBI:15980"/>
    </ligand>
</feature>
<evidence type="ECO:0000256" key="3">
    <source>
        <dbReference type="ARBA" id="ARBA00022598"/>
    </source>
</evidence>
<evidence type="ECO:0000313" key="11">
    <source>
        <dbReference type="Proteomes" id="UP000031937"/>
    </source>
</evidence>
<dbReference type="UniPathway" id="UPA00028">
    <property type="reaction ID" value="UER00005"/>
</dbReference>
<dbReference type="GO" id="GO:0005829">
    <property type="term" value="C:cytosol"/>
    <property type="evidence" value="ECO:0007669"/>
    <property type="project" value="TreeGrafter"/>
</dbReference>